<name>C7MP03_CRYCD</name>
<dbReference type="Proteomes" id="UP000000954">
    <property type="component" value="Chromosome"/>
</dbReference>
<evidence type="ECO:0000256" key="2">
    <source>
        <dbReference type="ARBA" id="ARBA00022475"/>
    </source>
</evidence>
<feature type="transmembrane region" description="Helical" evidence="10">
    <location>
        <begin position="37"/>
        <end position="55"/>
    </location>
</feature>
<evidence type="ECO:0000256" key="10">
    <source>
        <dbReference type="SAM" id="Phobius"/>
    </source>
</evidence>
<evidence type="ECO:0000256" key="9">
    <source>
        <dbReference type="SAM" id="MobiDB-lite"/>
    </source>
</evidence>
<dbReference type="GO" id="GO:0016020">
    <property type="term" value="C:membrane"/>
    <property type="evidence" value="ECO:0007669"/>
    <property type="project" value="UniProtKB-SubCell"/>
</dbReference>
<organism evidence="12 13">
    <name type="scientific">Cryptobacterium curtum (strain ATCC 700683 / DSM 15641 / CCUG 43107 / 12-3)</name>
    <dbReference type="NCBI Taxonomy" id="469378"/>
    <lineage>
        <taxon>Bacteria</taxon>
        <taxon>Bacillati</taxon>
        <taxon>Actinomycetota</taxon>
        <taxon>Coriobacteriia</taxon>
        <taxon>Eggerthellales</taxon>
        <taxon>Eggerthellaceae</taxon>
        <taxon>Cryptobacterium</taxon>
    </lineage>
</organism>
<dbReference type="Gene3D" id="3.10.20.310">
    <property type="entry name" value="membrane protein fhac"/>
    <property type="match status" value="1"/>
</dbReference>
<dbReference type="InterPro" id="IPR026579">
    <property type="entry name" value="FtsQ"/>
</dbReference>
<dbReference type="InterPro" id="IPR013685">
    <property type="entry name" value="POTRA_FtsQ_type"/>
</dbReference>
<gene>
    <name evidence="12" type="ordered locus">Ccur_09470</name>
</gene>
<evidence type="ECO:0000256" key="7">
    <source>
        <dbReference type="ARBA" id="ARBA00023136"/>
    </source>
</evidence>
<protein>
    <submittedName>
        <fullName evidence="12">Cell division septal protein</fullName>
    </submittedName>
</protein>
<dbReference type="PANTHER" id="PTHR35851:SF1">
    <property type="entry name" value="CELL DIVISION PROTEIN FTSQ"/>
    <property type="match status" value="1"/>
</dbReference>
<keyword evidence="13" id="KW-1185">Reference proteome</keyword>
<feature type="region of interest" description="Disordered" evidence="9">
    <location>
        <begin position="1"/>
        <end position="24"/>
    </location>
</feature>
<evidence type="ECO:0000313" key="12">
    <source>
        <dbReference type="EMBL" id="ACU94643.1"/>
    </source>
</evidence>
<keyword evidence="5 10" id="KW-0812">Transmembrane</keyword>
<comment type="subcellular location">
    <subcellularLocation>
        <location evidence="1">Membrane</location>
    </subcellularLocation>
</comment>
<dbReference type="Pfam" id="PF08478">
    <property type="entry name" value="POTRA_1"/>
    <property type="match status" value="1"/>
</dbReference>
<dbReference type="eggNOG" id="COG1589">
    <property type="taxonomic scope" value="Bacteria"/>
</dbReference>
<evidence type="ECO:0000256" key="4">
    <source>
        <dbReference type="ARBA" id="ARBA00022618"/>
    </source>
</evidence>
<dbReference type="Pfam" id="PF03799">
    <property type="entry name" value="FtsQ_DivIB_C"/>
    <property type="match status" value="1"/>
</dbReference>
<dbReference type="EMBL" id="CP001682">
    <property type="protein sequence ID" value="ACU94643.1"/>
    <property type="molecule type" value="Genomic_DNA"/>
</dbReference>
<dbReference type="STRING" id="469378.Ccur_09470"/>
<evidence type="ECO:0000259" key="11">
    <source>
        <dbReference type="PROSITE" id="PS51779"/>
    </source>
</evidence>
<evidence type="ECO:0000256" key="1">
    <source>
        <dbReference type="ARBA" id="ARBA00004370"/>
    </source>
</evidence>
<keyword evidence="3" id="KW-0997">Cell inner membrane</keyword>
<reference evidence="12 13" key="1">
    <citation type="journal article" date="2009" name="Stand. Genomic Sci.">
        <title>Complete genome sequence of Cryptobacterium curtum type strain (12-3).</title>
        <authorList>
            <person name="Mavrommatis K."/>
            <person name="Pukall R."/>
            <person name="Rohde C."/>
            <person name="Chen F."/>
            <person name="Sims D."/>
            <person name="Brettin T."/>
            <person name="Kuske C."/>
            <person name="Detter J.C."/>
            <person name="Han C."/>
            <person name="Lapidus A."/>
            <person name="Copeland A."/>
            <person name="Glavina Del Rio T."/>
            <person name="Nolan M."/>
            <person name="Lucas S."/>
            <person name="Tice H."/>
            <person name="Cheng J.F."/>
            <person name="Bruce D."/>
            <person name="Goodwin L."/>
            <person name="Pitluck S."/>
            <person name="Ovchinnikova G."/>
            <person name="Pati A."/>
            <person name="Ivanova N."/>
            <person name="Chen A."/>
            <person name="Palaniappan K."/>
            <person name="Chain P."/>
            <person name="D'haeseleer P."/>
            <person name="Goker M."/>
            <person name="Bristow J."/>
            <person name="Eisen J.A."/>
            <person name="Markowitz V."/>
            <person name="Hugenholtz P."/>
            <person name="Rohde M."/>
            <person name="Klenk H.P."/>
            <person name="Kyrpides N.C."/>
        </authorList>
    </citation>
    <scope>NUCLEOTIDE SEQUENCE [LARGE SCALE GENOMIC DNA]</scope>
    <source>
        <strain evidence="13">ATCC 700683 / DSM 15641 / 12-3</strain>
    </source>
</reference>
<evidence type="ECO:0000256" key="3">
    <source>
        <dbReference type="ARBA" id="ARBA00022519"/>
    </source>
</evidence>
<keyword evidence="8" id="KW-0131">Cell cycle</keyword>
<dbReference type="GO" id="GO:0090529">
    <property type="term" value="P:cell septum assembly"/>
    <property type="evidence" value="ECO:0007669"/>
    <property type="project" value="InterPro"/>
</dbReference>
<evidence type="ECO:0000256" key="6">
    <source>
        <dbReference type="ARBA" id="ARBA00022989"/>
    </source>
</evidence>
<dbReference type="PROSITE" id="PS51779">
    <property type="entry name" value="POTRA"/>
    <property type="match status" value="1"/>
</dbReference>
<dbReference type="InterPro" id="IPR005548">
    <property type="entry name" value="Cell_div_FtsQ/DivIB_C"/>
</dbReference>
<evidence type="ECO:0000256" key="8">
    <source>
        <dbReference type="ARBA" id="ARBA00023306"/>
    </source>
</evidence>
<keyword evidence="6 10" id="KW-1133">Transmembrane helix</keyword>
<accession>C7MP03</accession>
<dbReference type="InterPro" id="IPR034746">
    <property type="entry name" value="POTRA"/>
</dbReference>
<keyword evidence="7 10" id="KW-0472">Membrane</keyword>
<sequence length="285" mass="30018">MSSVRLGDLGATTPRRRTTAQSSSQAAQVAGPWVRRLVIALVLVALLAVGGVFLYSSSIFSIESVHVNGAAHLTDKEVSDLAAVPSGTTLLRVDTAGIAARLESNAWVEHASVTRQFPSTLNLNVTERTIAAVVAVSSGAQGTQDWAIASDGTWLMMIPDKDSAEAASISPQVYTDAASALRITDVPYGVKPEVGAKCSDESVTNALKVVSSLTTDLVGQVTAVSATDTANTLLTLDNGIQIAFGTADNARDKERVCLQLMADHEGKISYINVRIPERPTWRALS</sequence>
<dbReference type="KEGG" id="ccu:Ccur_09470"/>
<feature type="domain" description="POTRA" evidence="11">
    <location>
        <begin position="60"/>
        <end position="128"/>
    </location>
</feature>
<keyword evidence="4 12" id="KW-0132">Cell division</keyword>
<evidence type="ECO:0000313" key="13">
    <source>
        <dbReference type="Proteomes" id="UP000000954"/>
    </source>
</evidence>
<dbReference type="HOGENOM" id="CLU_052466_0_0_11"/>
<evidence type="ECO:0000256" key="5">
    <source>
        <dbReference type="ARBA" id="ARBA00022692"/>
    </source>
</evidence>
<proteinExistence type="predicted"/>
<dbReference type="AlphaFoldDB" id="C7MP03"/>
<keyword evidence="2" id="KW-1003">Cell membrane</keyword>
<dbReference type="PANTHER" id="PTHR35851">
    <property type="entry name" value="CELL DIVISION PROTEIN FTSQ"/>
    <property type="match status" value="1"/>
</dbReference>